<evidence type="ECO:0000313" key="2">
    <source>
        <dbReference type="Proteomes" id="UP001548189"/>
    </source>
</evidence>
<reference evidence="1 2" key="1">
    <citation type="submission" date="2024-06" db="EMBL/GenBank/DDBJ databases">
        <authorList>
            <person name="Li F."/>
        </authorList>
    </citation>
    <scope>NUCLEOTIDE SEQUENCE [LARGE SCALE GENOMIC DNA]</scope>
    <source>
        <strain evidence="1 2">GXAS 311</strain>
    </source>
</reference>
<dbReference type="Proteomes" id="UP001548189">
    <property type="component" value="Unassembled WGS sequence"/>
</dbReference>
<proteinExistence type="predicted"/>
<protein>
    <submittedName>
        <fullName evidence="1">Uncharacterized protein</fullName>
    </submittedName>
</protein>
<comment type="caution">
    <text evidence="1">The sequence shown here is derived from an EMBL/GenBank/DDBJ whole genome shotgun (WGS) entry which is preliminary data.</text>
</comment>
<accession>A0ABV2BZI7</accession>
<evidence type="ECO:0000313" key="1">
    <source>
        <dbReference type="EMBL" id="MET1257329.1"/>
    </source>
</evidence>
<sequence length="117" mass="13348">MATSSIRYGSNDVFVKDHEIGDWIKAMTDQFDHLISSGKDVEWLLVECNRWCEIYENYPPGLKDIEFDDVLAVDSENRIDEIVGVLNSVLKQTTSNGYELEIAKNISSKILSDLFNK</sequence>
<keyword evidence="2" id="KW-1185">Reference proteome</keyword>
<dbReference type="EMBL" id="JBEVCJ010000047">
    <property type="protein sequence ID" value="MET1257329.1"/>
    <property type="molecule type" value="Genomic_DNA"/>
</dbReference>
<name>A0ABV2BZI7_9GAMM</name>
<organism evidence="1 2">
    <name type="scientific">Aliikangiella maris</name>
    <dbReference type="NCBI Taxonomy" id="3162458"/>
    <lineage>
        <taxon>Bacteria</taxon>
        <taxon>Pseudomonadati</taxon>
        <taxon>Pseudomonadota</taxon>
        <taxon>Gammaproteobacteria</taxon>
        <taxon>Oceanospirillales</taxon>
        <taxon>Pleioneaceae</taxon>
        <taxon>Aliikangiella</taxon>
    </lineage>
</organism>
<gene>
    <name evidence="1" type="ORF">ABVT43_19475</name>
</gene>